<protein>
    <submittedName>
        <fullName evidence="8">Putative transposase</fullName>
    </submittedName>
</protein>
<evidence type="ECO:0000313" key="9">
    <source>
        <dbReference type="Proteomes" id="UP000610966"/>
    </source>
</evidence>
<evidence type="ECO:0000259" key="6">
    <source>
        <dbReference type="Pfam" id="PF01526"/>
    </source>
</evidence>
<evidence type="ECO:0000256" key="1">
    <source>
        <dbReference type="ARBA" id="ARBA00009402"/>
    </source>
</evidence>
<evidence type="ECO:0000259" key="7">
    <source>
        <dbReference type="Pfam" id="PF13700"/>
    </source>
</evidence>
<dbReference type="AlphaFoldDB" id="A0A8J3R6Z1"/>
<dbReference type="GO" id="GO:0003677">
    <property type="term" value="F:DNA binding"/>
    <property type="evidence" value="ECO:0007669"/>
    <property type="project" value="UniProtKB-KW"/>
</dbReference>
<dbReference type="Pfam" id="PF13700">
    <property type="entry name" value="DUF4158"/>
    <property type="match status" value="1"/>
</dbReference>
<sequence>MGRDLGLDGVVDHFTLSGDETGWLRNKTGATRLGFAVQLKFLTWRGRFPRMRMELPPDAVEHVAKQVGVAASELGFYDFTSRAAKRHRSELRDLTGWHECTKTDLVKLVSHLVDVIWHDERREEQVRAELLRQMRVDLIEPPTAAQVNTVIRSALHQADERAVAEVAARLARAKDCTRRLDALAFTDPIGTGTEPGDSATVDGDDTTDEENVESVLADIKAHPGNVSLNSLLDEISKLGQVRAVGVPAKAFAGIGVQVINAWRARASASSPSHLRRFDASIRHVLLAALLFQRQREITDTLVELLNSTVHRINARAEKKVTEAFVAEFTKVRGKAGLLGKIAAASLGAPEGSVREVIYPAVGGEKTLKDLVAEMKATNAEFARSKREVFKSSYSNHYRSGLMKLLGVLDFRSSNDRHKPVIEALKLIKRHKDSSTTYLPLGETIPLEGVVRKDWMEFAIFTPDKGPQRVMRTVYEACVFQALRDRLRCKEIWVVGADKWRNPDDDLPDDFEVRRAEYYEKLNKPRDAKMFIAQLQSEMRAELGALDTKLPKLPWVTISGKHRNGMIKFSEPEPQKEPKNLRKLKKAIRKKWGTVALIDILKEAALRTGMLKALAPVGTREAIGEAKLLERLLLIAYAYGTNSGISAVAAGEHGHSEEELRYTARRYLTAVGLKAAGVEIANATFAARQETVWGQGTTTVASDSTHFKAWDRNIFTEWHSRYGGRGVLVYWHIEKGSMAIHSQLLNCTASEVAAAIEGIMRHATTMQAEGNYVDSHGQSEIGFGLTRLLGYDLLPRIKQINKVKLYRPGREDEEAYDNLADAMTRPIRWDVIKNNYDQLIKYATAIRVGTATTEAILRRFTRTASHPVYQAMLEVGRAQKTIFVARYLRDRDLQREIQEGLNVVEGWNGANDIIFFGKSGELSSNRRDQQELSVLALHLLQTALVFVNTLMIQDMLADPEWADVLTDEDKRALTPLFWMHIQPYGEVRLNMCSRLQFATPVPQAPVPDPAAA</sequence>
<accession>A0A8J3R6Z1</accession>
<evidence type="ECO:0000256" key="5">
    <source>
        <dbReference type="SAM" id="MobiDB-lite"/>
    </source>
</evidence>
<keyword evidence="4" id="KW-0233">DNA recombination</keyword>
<feature type="region of interest" description="Disordered" evidence="5">
    <location>
        <begin position="187"/>
        <end position="206"/>
    </location>
</feature>
<keyword evidence="9" id="KW-1185">Reference proteome</keyword>
<organism evidence="8 9">
    <name type="scientific">Sphaerimonospora thailandensis</name>
    <dbReference type="NCBI Taxonomy" id="795644"/>
    <lineage>
        <taxon>Bacteria</taxon>
        <taxon>Bacillati</taxon>
        <taxon>Actinomycetota</taxon>
        <taxon>Actinomycetes</taxon>
        <taxon>Streptosporangiales</taxon>
        <taxon>Streptosporangiaceae</taxon>
        <taxon>Sphaerimonospora</taxon>
    </lineage>
</organism>
<evidence type="ECO:0000256" key="2">
    <source>
        <dbReference type="ARBA" id="ARBA00022578"/>
    </source>
</evidence>
<evidence type="ECO:0000256" key="3">
    <source>
        <dbReference type="ARBA" id="ARBA00023125"/>
    </source>
</evidence>
<reference evidence="8" key="1">
    <citation type="submission" date="2021-01" db="EMBL/GenBank/DDBJ databases">
        <title>Whole genome shotgun sequence of Sphaerimonospora thailandensis NBRC 107569.</title>
        <authorList>
            <person name="Komaki H."/>
            <person name="Tamura T."/>
        </authorList>
    </citation>
    <scope>NUCLEOTIDE SEQUENCE</scope>
    <source>
        <strain evidence="8">NBRC 107569</strain>
    </source>
</reference>
<keyword evidence="3" id="KW-0238">DNA-binding</keyword>
<evidence type="ECO:0000313" key="8">
    <source>
        <dbReference type="EMBL" id="GIH68604.1"/>
    </source>
</evidence>
<dbReference type="InterPro" id="IPR047653">
    <property type="entry name" value="Tn3-like_transpos"/>
</dbReference>
<dbReference type="GO" id="GO:0004803">
    <property type="term" value="F:transposase activity"/>
    <property type="evidence" value="ECO:0007669"/>
    <property type="project" value="InterPro"/>
</dbReference>
<dbReference type="InterPro" id="IPR025296">
    <property type="entry name" value="DUF4158"/>
</dbReference>
<keyword evidence="2" id="KW-0815">Transposition</keyword>
<evidence type="ECO:0000256" key="4">
    <source>
        <dbReference type="ARBA" id="ARBA00023172"/>
    </source>
</evidence>
<name>A0A8J3R6Z1_9ACTN</name>
<feature type="domain" description="DUF4158" evidence="7">
    <location>
        <begin position="11"/>
        <end position="152"/>
    </location>
</feature>
<dbReference type="Proteomes" id="UP000610966">
    <property type="component" value="Unassembled WGS sequence"/>
</dbReference>
<dbReference type="GO" id="GO:0006313">
    <property type="term" value="P:DNA transposition"/>
    <property type="evidence" value="ECO:0007669"/>
    <property type="project" value="InterPro"/>
</dbReference>
<dbReference type="RefSeq" id="WP_204011469.1">
    <property type="nucleotide sequence ID" value="NZ_BOOG01000008.1"/>
</dbReference>
<dbReference type="EMBL" id="BOOG01000008">
    <property type="protein sequence ID" value="GIH68604.1"/>
    <property type="molecule type" value="Genomic_DNA"/>
</dbReference>
<comment type="similarity">
    <text evidence="1">Belongs to the transposase 7 family.</text>
</comment>
<dbReference type="Pfam" id="PF01526">
    <property type="entry name" value="DDE_Tnp_Tn3"/>
    <property type="match status" value="1"/>
</dbReference>
<dbReference type="InterPro" id="IPR002513">
    <property type="entry name" value="Tn3_Tnp_DDE_dom"/>
</dbReference>
<feature type="domain" description="Tn3 transposase DDE" evidence="6">
    <location>
        <begin position="598"/>
        <end position="985"/>
    </location>
</feature>
<proteinExistence type="inferred from homology"/>
<dbReference type="NCBIfam" id="NF033527">
    <property type="entry name" value="transpos_Tn3"/>
    <property type="match status" value="1"/>
</dbReference>
<gene>
    <name evidence="8" type="ORF">Mth01_08570</name>
</gene>
<comment type="caution">
    <text evidence="8">The sequence shown here is derived from an EMBL/GenBank/DDBJ whole genome shotgun (WGS) entry which is preliminary data.</text>
</comment>